<gene>
    <name evidence="1" type="ORF">E2C01_049211</name>
</gene>
<reference evidence="1 2" key="1">
    <citation type="submission" date="2019-05" db="EMBL/GenBank/DDBJ databases">
        <title>Another draft genome of Portunus trituberculatus and its Hox gene families provides insights of decapod evolution.</title>
        <authorList>
            <person name="Jeong J.-H."/>
            <person name="Song I."/>
            <person name="Kim S."/>
            <person name="Choi T."/>
            <person name="Kim D."/>
            <person name="Ryu S."/>
            <person name="Kim W."/>
        </authorList>
    </citation>
    <scope>NUCLEOTIDE SEQUENCE [LARGE SCALE GENOMIC DNA]</scope>
    <source>
        <tissue evidence="1">Muscle</tissue>
    </source>
</reference>
<dbReference type="Proteomes" id="UP000324222">
    <property type="component" value="Unassembled WGS sequence"/>
</dbReference>
<comment type="caution">
    <text evidence="1">The sequence shown here is derived from an EMBL/GenBank/DDBJ whole genome shotgun (WGS) entry which is preliminary data.</text>
</comment>
<dbReference type="EMBL" id="VSRR010013042">
    <property type="protein sequence ID" value="MPC55279.1"/>
    <property type="molecule type" value="Genomic_DNA"/>
</dbReference>
<name>A0A5B7GC94_PORTR</name>
<organism evidence="1 2">
    <name type="scientific">Portunus trituberculatus</name>
    <name type="common">Swimming crab</name>
    <name type="synonym">Neptunus trituberculatus</name>
    <dbReference type="NCBI Taxonomy" id="210409"/>
    <lineage>
        <taxon>Eukaryota</taxon>
        <taxon>Metazoa</taxon>
        <taxon>Ecdysozoa</taxon>
        <taxon>Arthropoda</taxon>
        <taxon>Crustacea</taxon>
        <taxon>Multicrustacea</taxon>
        <taxon>Malacostraca</taxon>
        <taxon>Eumalacostraca</taxon>
        <taxon>Eucarida</taxon>
        <taxon>Decapoda</taxon>
        <taxon>Pleocyemata</taxon>
        <taxon>Brachyura</taxon>
        <taxon>Eubrachyura</taxon>
        <taxon>Portunoidea</taxon>
        <taxon>Portunidae</taxon>
        <taxon>Portuninae</taxon>
        <taxon>Portunus</taxon>
    </lineage>
</organism>
<dbReference type="AlphaFoldDB" id="A0A5B7GC94"/>
<evidence type="ECO:0000313" key="1">
    <source>
        <dbReference type="EMBL" id="MPC55279.1"/>
    </source>
</evidence>
<protein>
    <submittedName>
        <fullName evidence="1">Uncharacterized protein</fullName>
    </submittedName>
</protein>
<accession>A0A5B7GC94</accession>
<sequence length="73" mass="8221">MNICVRRHGRGIRTRGGANFLPDQSSFKSFLTSRDVLASNWQMQDYNSTLGFGIFYDAFTVGQSAAEDKVRRA</sequence>
<keyword evidence="2" id="KW-1185">Reference proteome</keyword>
<proteinExistence type="predicted"/>
<evidence type="ECO:0000313" key="2">
    <source>
        <dbReference type="Proteomes" id="UP000324222"/>
    </source>
</evidence>